<dbReference type="Proteomes" id="UP000283479">
    <property type="component" value="Unassembled WGS sequence"/>
</dbReference>
<name>A0A3S3AKF1_9NOCA</name>
<keyword evidence="6" id="KW-1185">Reference proteome</keyword>
<gene>
    <name evidence="5" type="ORF">EGT50_08375</name>
</gene>
<dbReference type="EMBL" id="RKLO01000003">
    <property type="protein sequence ID" value="RVW02759.1"/>
    <property type="molecule type" value="Genomic_DNA"/>
</dbReference>
<comment type="caution">
    <text evidence="5">The sequence shown here is derived from an EMBL/GenBank/DDBJ whole genome shotgun (WGS) entry which is preliminary data.</text>
</comment>
<protein>
    <submittedName>
        <fullName evidence="5">AMP-dependent synthetase</fullName>
    </submittedName>
</protein>
<dbReference type="PROSITE" id="PS00455">
    <property type="entry name" value="AMP_BINDING"/>
    <property type="match status" value="1"/>
</dbReference>
<dbReference type="Gene3D" id="3.40.50.12780">
    <property type="entry name" value="N-terminal domain of ligase-like"/>
    <property type="match status" value="1"/>
</dbReference>
<dbReference type="Pfam" id="PF13193">
    <property type="entry name" value="AMP-binding_C"/>
    <property type="match status" value="1"/>
</dbReference>
<dbReference type="InterPro" id="IPR042099">
    <property type="entry name" value="ANL_N_sf"/>
</dbReference>
<dbReference type="GO" id="GO:0006631">
    <property type="term" value="P:fatty acid metabolic process"/>
    <property type="evidence" value="ECO:0007669"/>
    <property type="project" value="TreeGrafter"/>
</dbReference>
<comment type="similarity">
    <text evidence="1">Belongs to the ATP-dependent AMP-binding enzyme family.</text>
</comment>
<accession>A0A3S3AKF1</accession>
<dbReference type="Gene3D" id="3.30.300.30">
    <property type="match status" value="1"/>
</dbReference>
<dbReference type="Pfam" id="PF00501">
    <property type="entry name" value="AMP-binding"/>
    <property type="match status" value="1"/>
</dbReference>
<dbReference type="InterPro" id="IPR025110">
    <property type="entry name" value="AMP-bd_C"/>
</dbReference>
<organism evidence="5 6">
    <name type="scientific">Rhodococcus xishaensis</name>
    <dbReference type="NCBI Taxonomy" id="2487364"/>
    <lineage>
        <taxon>Bacteria</taxon>
        <taxon>Bacillati</taxon>
        <taxon>Actinomycetota</taxon>
        <taxon>Actinomycetes</taxon>
        <taxon>Mycobacteriales</taxon>
        <taxon>Nocardiaceae</taxon>
        <taxon>Rhodococcus</taxon>
    </lineage>
</organism>
<dbReference type="PANTHER" id="PTHR43201">
    <property type="entry name" value="ACYL-COA SYNTHETASE"/>
    <property type="match status" value="1"/>
</dbReference>
<proteinExistence type="inferred from homology"/>
<dbReference type="FunFam" id="3.30.300.30:FF:000008">
    <property type="entry name" value="2,3-dihydroxybenzoate-AMP ligase"/>
    <property type="match status" value="1"/>
</dbReference>
<dbReference type="RefSeq" id="WP_127952827.1">
    <property type="nucleotide sequence ID" value="NZ_RKLO01000003.1"/>
</dbReference>
<reference evidence="5 6" key="1">
    <citation type="submission" date="2018-11" db="EMBL/GenBank/DDBJ databases">
        <title>Rhodococcus spongicola sp. nov. and Rhodococcus xishaensis sp. nov. from marine sponges.</title>
        <authorList>
            <person name="Li L."/>
            <person name="Lin H.W."/>
        </authorList>
    </citation>
    <scope>NUCLEOTIDE SEQUENCE [LARGE SCALE GENOMIC DNA]</scope>
    <source>
        <strain evidence="5 6">LHW51113</strain>
    </source>
</reference>
<evidence type="ECO:0000259" key="4">
    <source>
        <dbReference type="Pfam" id="PF13193"/>
    </source>
</evidence>
<evidence type="ECO:0000256" key="1">
    <source>
        <dbReference type="ARBA" id="ARBA00006432"/>
    </source>
</evidence>
<evidence type="ECO:0000313" key="5">
    <source>
        <dbReference type="EMBL" id="RVW02759.1"/>
    </source>
</evidence>
<feature type="domain" description="AMP-binding enzyme C-terminal" evidence="4">
    <location>
        <begin position="399"/>
        <end position="474"/>
    </location>
</feature>
<dbReference type="GO" id="GO:0031956">
    <property type="term" value="F:medium-chain fatty acid-CoA ligase activity"/>
    <property type="evidence" value="ECO:0007669"/>
    <property type="project" value="TreeGrafter"/>
</dbReference>
<dbReference type="AlphaFoldDB" id="A0A3S3AKF1"/>
<evidence type="ECO:0000259" key="3">
    <source>
        <dbReference type="Pfam" id="PF00501"/>
    </source>
</evidence>
<sequence length="493" mass="52685">MNWSALPDERARIDREGACIADQRIALSNGEFAERVRSTAVQLSDLGVKPGSVVAVQLQNRVELIVALFAAWRVGAAATPVNPNLTDFETAHQLRDAGAAVLIGDDRPAPAFDGAYLDVAQLGVNVDADTGDDTYLPAPGDLALLIYTSGTTGSPKGVMLTHANLQVMCESVIEALEMTADDHCLLVLPLFHANAIVLSTLTPLLVGAHATIAVKFTIDTFFELVEKHRPTYFSAVPTIYAMLDALGKEVQPDTSSIRLAIGGAAPMPAELIERIETRYGFPLIEGYGLSEGTCASTINPLRGARKPGTVGIPLPGQLIEIVAPDGSLRPQGETGEVVISGPNVMAGYFGKPEETAKTLANRRLHTGDVGYLDEDGYLVLVDRIKDMIIRGGENLYPKEIETALYSHADVLEAAVIGQPDPIYGEVPVAYVALRPGSTLNTDDLFDVCRKSLSKFKLPVEIVTRENLPKNAVGKLDKPALRAQMRANGQAANS</sequence>
<dbReference type="InterPro" id="IPR000873">
    <property type="entry name" value="AMP-dep_synth/lig_dom"/>
</dbReference>
<dbReference type="InterPro" id="IPR045851">
    <property type="entry name" value="AMP-bd_C_sf"/>
</dbReference>
<dbReference type="SUPFAM" id="SSF56801">
    <property type="entry name" value="Acetyl-CoA synthetase-like"/>
    <property type="match status" value="1"/>
</dbReference>
<dbReference type="InterPro" id="IPR020845">
    <property type="entry name" value="AMP-binding_CS"/>
</dbReference>
<dbReference type="OrthoDB" id="9803968at2"/>
<evidence type="ECO:0000256" key="2">
    <source>
        <dbReference type="ARBA" id="ARBA00022598"/>
    </source>
</evidence>
<dbReference type="PANTHER" id="PTHR43201:SF32">
    <property type="entry name" value="2-SUCCINYLBENZOATE--COA LIGASE, CHLOROPLASTIC_PEROXISOMAL"/>
    <property type="match status" value="1"/>
</dbReference>
<evidence type="ECO:0000313" key="6">
    <source>
        <dbReference type="Proteomes" id="UP000283479"/>
    </source>
</evidence>
<keyword evidence="2" id="KW-0436">Ligase</keyword>
<feature type="domain" description="AMP-dependent synthetase/ligase" evidence="3">
    <location>
        <begin position="19"/>
        <end position="349"/>
    </location>
</feature>